<name>A0A1R3J6S4_9ROSI</name>
<protein>
    <submittedName>
        <fullName evidence="1">Uncharacterized protein</fullName>
    </submittedName>
</protein>
<accession>A0A1R3J6S4</accession>
<proteinExistence type="predicted"/>
<reference evidence="2" key="1">
    <citation type="submission" date="2013-09" db="EMBL/GenBank/DDBJ databases">
        <title>Corchorus olitorius genome sequencing.</title>
        <authorList>
            <person name="Alam M."/>
            <person name="Haque M.S."/>
            <person name="Islam M.S."/>
            <person name="Emdad E.M."/>
            <person name="Islam M.M."/>
            <person name="Ahmed B."/>
            <person name="Halim A."/>
            <person name="Hossen Q.M.M."/>
            <person name="Hossain M.Z."/>
            <person name="Ahmed R."/>
            <person name="Khan M.M."/>
            <person name="Islam R."/>
            <person name="Rashid M.M."/>
            <person name="Khan S.A."/>
            <person name="Rahman M.S."/>
            <person name="Alam M."/>
            <person name="Yahiya A.S."/>
            <person name="Khan M.S."/>
            <person name="Azam M.S."/>
            <person name="Haque T."/>
            <person name="Lashkar M.Z.H."/>
            <person name="Akhand A.I."/>
            <person name="Morshed G."/>
            <person name="Roy S."/>
            <person name="Uddin K.S."/>
            <person name="Rabeya T."/>
            <person name="Hossain A.S."/>
            <person name="Chowdhury A."/>
            <person name="Snigdha A.R."/>
            <person name="Mortoza M.S."/>
            <person name="Matin S.A."/>
            <person name="Hoque S.M.E."/>
            <person name="Islam M.K."/>
            <person name="Roy D.K."/>
            <person name="Haider R."/>
            <person name="Moosa M.M."/>
            <person name="Elias S.M."/>
            <person name="Hasan A.M."/>
            <person name="Jahan S."/>
            <person name="Shafiuddin M."/>
            <person name="Mahmood N."/>
            <person name="Shommy N.S."/>
        </authorList>
    </citation>
    <scope>NUCLEOTIDE SEQUENCE [LARGE SCALE GENOMIC DNA]</scope>
    <source>
        <strain evidence="2">cv. O-4</strain>
    </source>
</reference>
<dbReference type="Proteomes" id="UP000187203">
    <property type="component" value="Unassembled WGS sequence"/>
</dbReference>
<evidence type="ECO:0000313" key="1">
    <source>
        <dbReference type="EMBL" id="OMO90500.1"/>
    </source>
</evidence>
<organism evidence="1 2">
    <name type="scientific">Corchorus olitorius</name>
    <dbReference type="NCBI Taxonomy" id="93759"/>
    <lineage>
        <taxon>Eukaryota</taxon>
        <taxon>Viridiplantae</taxon>
        <taxon>Streptophyta</taxon>
        <taxon>Embryophyta</taxon>
        <taxon>Tracheophyta</taxon>
        <taxon>Spermatophyta</taxon>
        <taxon>Magnoliopsida</taxon>
        <taxon>eudicotyledons</taxon>
        <taxon>Gunneridae</taxon>
        <taxon>Pentapetalae</taxon>
        <taxon>rosids</taxon>
        <taxon>malvids</taxon>
        <taxon>Malvales</taxon>
        <taxon>Malvaceae</taxon>
        <taxon>Grewioideae</taxon>
        <taxon>Apeibeae</taxon>
        <taxon>Corchorus</taxon>
    </lineage>
</organism>
<keyword evidence="2" id="KW-1185">Reference proteome</keyword>
<gene>
    <name evidence="1" type="ORF">COLO4_19121</name>
</gene>
<dbReference type="AlphaFoldDB" id="A0A1R3J6S4"/>
<evidence type="ECO:0000313" key="2">
    <source>
        <dbReference type="Proteomes" id="UP000187203"/>
    </source>
</evidence>
<sequence length="40" mass="4468">MAFDFDRPARIPMLNNNGGKKLMGARDVDTVETRLFALGE</sequence>
<comment type="caution">
    <text evidence="1">The sequence shown here is derived from an EMBL/GenBank/DDBJ whole genome shotgun (WGS) entry which is preliminary data.</text>
</comment>
<dbReference type="EMBL" id="AWUE01016548">
    <property type="protein sequence ID" value="OMO90500.1"/>
    <property type="molecule type" value="Genomic_DNA"/>
</dbReference>